<dbReference type="RefSeq" id="WP_109968964.1">
    <property type="nucleotide sequence ID" value="NZ_CP176093.1"/>
</dbReference>
<dbReference type="AlphaFoldDB" id="A0A2V2N115"/>
<proteinExistence type="predicted"/>
<comment type="caution">
    <text evidence="1">The sequence shown here is derived from an EMBL/GenBank/DDBJ whole genome shotgun (WGS) entry which is preliminary data.</text>
</comment>
<evidence type="ECO:0000313" key="2">
    <source>
        <dbReference type="Proteomes" id="UP000245657"/>
    </source>
</evidence>
<accession>A0A2V2N115</accession>
<organism evidence="1 2">
    <name type="scientific">Methanospirillum lacunae</name>
    <dbReference type="NCBI Taxonomy" id="668570"/>
    <lineage>
        <taxon>Archaea</taxon>
        <taxon>Methanobacteriati</taxon>
        <taxon>Methanobacteriota</taxon>
        <taxon>Stenosarchaea group</taxon>
        <taxon>Methanomicrobia</taxon>
        <taxon>Methanomicrobiales</taxon>
        <taxon>Methanospirillaceae</taxon>
        <taxon>Methanospirillum</taxon>
    </lineage>
</organism>
<protein>
    <submittedName>
        <fullName evidence="1">Uncharacterized protein</fullName>
    </submittedName>
</protein>
<dbReference type="GeneID" id="97547029"/>
<dbReference type="OrthoDB" id="114983at2157"/>
<evidence type="ECO:0000313" key="1">
    <source>
        <dbReference type="EMBL" id="PWR71346.1"/>
    </source>
</evidence>
<gene>
    <name evidence="1" type="ORF">DK846_10800</name>
</gene>
<sequence length="78" mass="9015">MVKVNELYEIEVFPSDWHDIVSQYNSNRKAGRDTVIEREIAGKPVQCVVTGYAWRESRKPNAPQKQKITVLIKDIKEA</sequence>
<reference evidence="1 2" key="1">
    <citation type="submission" date="2018-05" db="EMBL/GenBank/DDBJ databases">
        <title>Draft genome of Methanospirillum lacunae Ki8-1.</title>
        <authorList>
            <person name="Dueholm M.S."/>
            <person name="Nielsen P.H."/>
            <person name="Bakmann L.F."/>
            <person name="Otzen D.E."/>
        </authorList>
    </citation>
    <scope>NUCLEOTIDE SEQUENCE [LARGE SCALE GENOMIC DNA]</scope>
    <source>
        <strain evidence="1 2">Ki8-1</strain>
    </source>
</reference>
<keyword evidence="2" id="KW-1185">Reference proteome</keyword>
<dbReference type="Proteomes" id="UP000245657">
    <property type="component" value="Unassembled WGS sequence"/>
</dbReference>
<name>A0A2V2N115_9EURY</name>
<dbReference type="EMBL" id="QGMY01000008">
    <property type="protein sequence ID" value="PWR71346.1"/>
    <property type="molecule type" value="Genomic_DNA"/>
</dbReference>